<dbReference type="AlphaFoldDB" id="A0A9X0D8G0"/>
<comment type="caution">
    <text evidence="1">The sequence shown here is derived from an EMBL/GenBank/DDBJ whole genome shotgun (WGS) entry which is preliminary data.</text>
</comment>
<proteinExistence type="predicted"/>
<evidence type="ECO:0000313" key="1">
    <source>
        <dbReference type="EMBL" id="KAJ7388754.1"/>
    </source>
</evidence>
<organism evidence="1 2">
    <name type="scientific">Desmophyllum pertusum</name>
    <dbReference type="NCBI Taxonomy" id="174260"/>
    <lineage>
        <taxon>Eukaryota</taxon>
        <taxon>Metazoa</taxon>
        <taxon>Cnidaria</taxon>
        <taxon>Anthozoa</taxon>
        <taxon>Hexacorallia</taxon>
        <taxon>Scleractinia</taxon>
        <taxon>Caryophylliina</taxon>
        <taxon>Caryophylliidae</taxon>
        <taxon>Desmophyllum</taxon>
    </lineage>
</organism>
<dbReference type="EMBL" id="MU825452">
    <property type="protein sequence ID" value="KAJ7388754.1"/>
    <property type="molecule type" value="Genomic_DNA"/>
</dbReference>
<dbReference type="Proteomes" id="UP001163046">
    <property type="component" value="Unassembled WGS sequence"/>
</dbReference>
<protein>
    <submittedName>
        <fullName evidence="1">Uncharacterized protein</fullName>
    </submittedName>
</protein>
<evidence type="ECO:0000313" key="2">
    <source>
        <dbReference type="Proteomes" id="UP001163046"/>
    </source>
</evidence>
<sequence length="99" mass="10708">MVVGASGQIGQIALLTVVEANKRKLALVPTLPLQMAGKTAVENRRIHENAIRRNVRSPNGRNGEDVTKLVVEGSGYEQGHHEAKAVWWGQGTQKAVLMA</sequence>
<reference evidence="1" key="1">
    <citation type="submission" date="2023-01" db="EMBL/GenBank/DDBJ databases">
        <title>Genome assembly of the deep-sea coral Lophelia pertusa.</title>
        <authorList>
            <person name="Herrera S."/>
            <person name="Cordes E."/>
        </authorList>
    </citation>
    <scope>NUCLEOTIDE SEQUENCE</scope>
    <source>
        <strain evidence="1">USNM1676648</strain>
        <tissue evidence="1">Polyp</tissue>
    </source>
</reference>
<accession>A0A9X0D8G0</accession>
<keyword evidence="2" id="KW-1185">Reference proteome</keyword>
<gene>
    <name evidence="1" type="ORF">OS493_035864</name>
</gene>
<name>A0A9X0D8G0_9CNID</name>